<feature type="transmembrane region" description="Helical" evidence="6">
    <location>
        <begin position="39"/>
        <end position="58"/>
    </location>
</feature>
<accession>A0A376B5X9</accession>
<evidence type="ECO:0000256" key="4">
    <source>
        <dbReference type="ARBA" id="ARBA00023136"/>
    </source>
</evidence>
<dbReference type="GO" id="GO:0016020">
    <property type="term" value="C:membrane"/>
    <property type="evidence" value="ECO:0007669"/>
    <property type="project" value="UniProtKB-SubCell"/>
</dbReference>
<dbReference type="VEuPathDB" id="FungiDB:SCODWIG_01802"/>
<comment type="subcellular location">
    <subcellularLocation>
        <location evidence="1">Membrane</location>
        <topology evidence="1">Single-pass membrane protein</topology>
    </subcellularLocation>
</comment>
<keyword evidence="8" id="KW-1185">Reference proteome</keyword>
<feature type="compositionally biased region" description="Basic residues" evidence="5">
    <location>
        <begin position="387"/>
        <end position="398"/>
    </location>
</feature>
<sequence>MTSLLNAGMKKINDLNTHYYSLSSKELSDLGLINRLKTYNWSFELISIALIVLMYIVYKLGSNTNLKTANKIFKTLNNYLSNNFARVGFNDKKNGENKKLKYLSENMDTSFTGYASGRYYIESCIIKLHMSARFNPLGSLVESLLRYALPSLFMDNSPEYLELTITPNNVSLTSKNQTATTAEPLPPKFKFISAIVSKNCMSKSRDDNYFLSLTQTTESPTLPVEFVYMSEANQLNPMFNKLGKGDLPNLLRKSKWFLNYIAFTDLPKDKPTNEKEWETGSSPRCVISCRVTSKAQDLELLTKLINYVFSVYESITDSPETSLILSTDVLKKVAHTRTNELNKIKKATKQLELDLAREKKQKELKEQKRKEGKSSADIDFEMEAKRERRRRNKQKLRG</sequence>
<organism evidence="7 8">
    <name type="scientific">Saccharomycodes ludwigii</name>
    <dbReference type="NCBI Taxonomy" id="36035"/>
    <lineage>
        <taxon>Eukaryota</taxon>
        <taxon>Fungi</taxon>
        <taxon>Dikarya</taxon>
        <taxon>Ascomycota</taxon>
        <taxon>Saccharomycotina</taxon>
        <taxon>Saccharomycetes</taxon>
        <taxon>Saccharomycodales</taxon>
        <taxon>Saccharomycodaceae</taxon>
        <taxon>Saccharomycodes</taxon>
    </lineage>
</organism>
<dbReference type="Proteomes" id="UP000262825">
    <property type="component" value="Unassembled WGS sequence"/>
</dbReference>
<dbReference type="PANTHER" id="PTHR12883:SF0">
    <property type="entry name" value="PAT COMPLEX SUBUNIT CCDC47"/>
    <property type="match status" value="1"/>
</dbReference>
<gene>
    <name evidence="7" type="ORF">SCODWIG_01802</name>
</gene>
<name>A0A376B5X9_9ASCO</name>
<keyword evidence="2 6" id="KW-0812">Transmembrane</keyword>
<evidence type="ECO:0000313" key="7">
    <source>
        <dbReference type="EMBL" id="SSD60041.1"/>
    </source>
</evidence>
<dbReference type="Pfam" id="PF07946">
    <property type="entry name" value="CCDC47"/>
    <property type="match status" value="1"/>
</dbReference>
<keyword evidence="4 6" id="KW-0472">Membrane</keyword>
<feature type="region of interest" description="Disordered" evidence="5">
    <location>
        <begin position="362"/>
        <end position="398"/>
    </location>
</feature>
<evidence type="ECO:0000256" key="1">
    <source>
        <dbReference type="ARBA" id="ARBA00004167"/>
    </source>
</evidence>
<evidence type="ECO:0000256" key="3">
    <source>
        <dbReference type="ARBA" id="ARBA00022989"/>
    </source>
</evidence>
<dbReference type="GO" id="GO:0005509">
    <property type="term" value="F:calcium ion binding"/>
    <property type="evidence" value="ECO:0007669"/>
    <property type="project" value="InterPro"/>
</dbReference>
<evidence type="ECO:0000256" key="5">
    <source>
        <dbReference type="SAM" id="MobiDB-lite"/>
    </source>
</evidence>
<evidence type="ECO:0000313" key="8">
    <source>
        <dbReference type="Proteomes" id="UP000262825"/>
    </source>
</evidence>
<protein>
    <submittedName>
        <fullName evidence="7">Related to UPF0674 endoplasmic reticulum membrane protein YNR021W</fullName>
    </submittedName>
</protein>
<reference evidence="8" key="1">
    <citation type="submission" date="2018-06" db="EMBL/GenBank/DDBJ databases">
        <authorList>
            <person name="Guldener U."/>
        </authorList>
    </citation>
    <scope>NUCLEOTIDE SEQUENCE [LARGE SCALE GENOMIC DNA]</scope>
    <source>
        <strain evidence="8">UTAD17</strain>
    </source>
</reference>
<dbReference type="EMBL" id="UFAJ01000257">
    <property type="protein sequence ID" value="SSD60041.1"/>
    <property type="molecule type" value="Genomic_DNA"/>
</dbReference>
<dbReference type="PANTHER" id="PTHR12883">
    <property type="entry name" value="ADIPOCYTE-SPECIFIC PROTEIN 4-RELATED"/>
    <property type="match status" value="1"/>
</dbReference>
<keyword evidence="3 6" id="KW-1133">Transmembrane helix</keyword>
<dbReference type="GO" id="GO:0032469">
    <property type="term" value="P:endoplasmic reticulum calcium ion homeostasis"/>
    <property type="evidence" value="ECO:0007669"/>
    <property type="project" value="InterPro"/>
</dbReference>
<evidence type="ECO:0000256" key="6">
    <source>
        <dbReference type="SAM" id="Phobius"/>
    </source>
</evidence>
<dbReference type="GO" id="GO:0005783">
    <property type="term" value="C:endoplasmic reticulum"/>
    <property type="evidence" value="ECO:0007669"/>
    <property type="project" value="InterPro"/>
</dbReference>
<feature type="compositionally biased region" description="Basic and acidic residues" evidence="5">
    <location>
        <begin position="362"/>
        <end position="386"/>
    </location>
</feature>
<evidence type="ECO:0000256" key="2">
    <source>
        <dbReference type="ARBA" id="ARBA00022692"/>
    </source>
</evidence>
<dbReference type="AlphaFoldDB" id="A0A376B5X9"/>
<dbReference type="InterPro" id="IPR012879">
    <property type="entry name" value="CCDC47"/>
</dbReference>
<proteinExistence type="predicted"/>